<feature type="domain" description="Cation-transporting P-type ATPase N-terminal" evidence="11">
    <location>
        <begin position="8"/>
        <end position="82"/>
    </location>
</feature>
<feature type="transmembrane region" description="Helical" evidence="10">
    <location>
        <begin position="832"/>
        <end position="853"/>
    </location>
</feature>
<dbReference type="InterPro" id="IPR001757">
    <property type="entry name" value="P_typ_ATPase"/>
</dbReference>
<feature type="transmembrane region" description="Helical" evidence="10">
    <location>
        <begin position="689"/>
        <end position="714"/>
    </location>
</feature>
<sequence length="896" mass="95282">MNRPTVTAPYQQSADALVDALDSSIEQGLDDAEVERRRDEHGPNRLREAKSRPTWRILVDQLASLIVLLLLAAAVAAAVFGRVVEAVAIAAAVAVNTVIGFVMELRATRAMEALQRMGKAQARVRRGGRERTLSAEELVPGDIVLLEAGDVVSADLRLLEANRLQCDEAALTGESVPVTKRTGSLDRDDPPLAERENMAFKGTAVTDGSGLGLVVATGMDTELGHISSLVEEAESSETPLEQRLEQLGRRLIWLTIAIAAVVAAAGLIAGKALLVMLETAIALAIAAVPEGLPVVATLALARGMRKMAKRNAVVKRLSAVETLGTASLIFTDKTGTLTENHMTLSRLGLAAGTLTLDQEPDGARFLRDDDTEVGLDEVTGLADALTVGALCNNASLHEDGSAGDPTEVALLEGAAAAGLHRGELLERLPEEREVSFDPDLKMMATIHAADGGWRYAVKGAPEAVLGRCVKVRTGDGDTELGDADREDWQTRSEQLAADGLRVLAIAEKRADSADAEPYADLTLLALTGLYDPPRPGIDTTIAACQDAGIRVVMGTGDHAATAQAIAAEIGLSTPDAEAVDASMIKDLQALDEDERERLLASDVFARISPEQKLRLIDLYQDTGWVVGMTGDGVNDAPALKQADIGIAMGQRGTEVARQAADIVLKDDAFETLVHAIEHGRTIFRNIRRFIVYLLSGNLAEIMAVSAAAVVGAPLPLLPLQILYINFVSDVMPALALGLSPSRPGVMDEPPRAKDEPILKRSHWVAITGYGALIAATVLVAFTLAFLWLDLDTGQAVTIGFLTFGLGRLLHVLNMRSADSPVFVNEITRNPMVWVSIAVGVVLLGLAVWVPVAADVLSIQSLPPAGWSLVLGFSVLPLLVVQVTKMLLALRRRMAER</sequence>
<evidence type="ECO:0000256" key="7">
    <source>
        <dbReference type="ARBA" id="ARBA00022967"/>
    </source>
</evidence>
<evidence type="ECO:0000313" key="13">
    <source>
        <dbReference type="Proteomes" id="UP000748752"/>
    </source>
</evidence>
<dbReference type="SUPFAM" id="SSF56784">
    <property type="entry name" value="HAD-like"/>
    <property type="match status" value="1"/>
</dbReference>
<evidence type="ECO:0000259" key="11">
    <source>
        <dbReference type="SMART" id="SM00831"/>
    </source>
</evidence>
<keyword evidence="13" id="KW-1185">Reference proteome</keyword>
<dbReference type="InterPro" id="IPR023214">
    <property type="entry name" value="HAD_sf"/>
</dbReference>
<evidence type="ECO:0000256" key="4">
    <source>
        <dbReference type="ARBA" id="ARBA00022692"/>
    </source>
</evidence>
<feature type="transmembrane region" description="Helical" evidence="10">
    <location>
        <begin position="720"/>
        <end position="741"/>
    </location>
</feature>
<evidence type="ECO:0000256" key="5">
    <source>
        <dbReference type="ARBA" id="ARBA00022741"/>
    </source>
</evidence>
<keyword evidence="6" id="KW-0067">ATP-binding</keyword>
<dbReference type="Gene3D" id="3.40.50.1000">
    <property type="entry name" value="HAD superfamily/HAD-like"/>
    <property type="match status" value="1"/>
</dbReference>
<dbReference type="SUPFAM" id="SSF81653">
    <property type="entry name" value="Calcium ATPase, transduction domain A"/>
    <property type="match status" value="1"/>
</dbReference>
<feature type="transmembrane region" description="Helical" evidence="10">
    <location>
        <begin position="794"/>
        <end position="812"/>
    </location>
</feature>
<dbReference type="InterPro" id="IPR023299">
    <property type="entry name" value="ATPase_P-typ_cyto_dom_N"/>
</dbReference>
<dbReference type="InterPro" id="IPR023298">
    <property type="entry name" value="ATPase_P-typ_TM_dom_sf"/>
</dbReference>
<proteinExistence type="inferred from homology"/>
<dbReference type="Pfam" id="PF00122">
    <property type="entry name" value="E1-E2_ATPase"/>
    <property type="match status" value="1"/>
</dbReference>
<dbReference type="InterPro" id="IPR059000">
    <property type="entry name" value="ATPase_P-type_domA"/>
</dbReference>
<dbReference type="Gene3D" id="3.40.1110.10">
    <property type="entry name" value="Calcium-transporting ATPase, cytoplasmic domain N"/>
    <property type="match status" value="1"/>
</dbReference>
<dbReference type="EMBL" id="NRRV01000080">
    <property type="protein sequence ID" value="MBK1633347.1"/>
    <property type="molecule type" value="Genomic_DNA"/>
</dbReference>
<dbReference type="Proteomes" id="UP000748752">
    <property type="component" value="Unassembled WGS sequence"/>
</dbReference>
<reference evidence="12 13" key="1">
    <citation type="journal article" date="2020" name="Microorganisms">
        <title>Osmotic Adaptation and Compatible Solute Biosynthesis of Phototrophic Bacteria as Revealed from Genome Analyses.</title>
        <authorList>
            <person name="Imhoff J.F."/>
            <person name="Rahn T."/>
            <person name="Kunzel S."/>
            <person name="Keller A."/>
            <person name="Neulinger S.C."/>
        </authorList>
    </citation>
    <scope>NUCLEOTIDE SEQUENCE [LARGE SCALE GENOMIC DNA]</scope>
    <source>
        <strain evidence="12 13">DSM 6210</strain>
    </source>
</reference>
<comment type="caution">
    <text evidence="12">The sequence shown here is derived from an EMBL/GenBank/DDBJ whole genome shotgun (WGS) entry which is preliminary data.</text>
</comment>
<feature type="transmembrane region" description="Helical" evidence="10">
    <location>
        <begin position="280"/>
        <end position="301"/>
    </location>
</feature>
<keyword evidence="4 10" id="KW-0812">Transmembrane</keyword>
<evidence type="ECO:0000256" key="9">
    <source>
        <dbReference type="ARBA" id="ARBA00023136"/>
    </source>
</evidence>
<dbReference type="PRINTS" id="PR00120">
    <property type="entry name" value="HATPASE"/>
</dbReference>
<feature type="transmembrane region" description="Helical" evidence="10">
    <location>
        <begin position="86"/>
        <end position="107"/>
    </location>
</feature>
<feature type="transmembrane region" description="Helical" evidence="10">
    <location>
        <begin position="865"/>
        <end position="887"/>
    </location>
</feature>
<comment type="subcellular location">
    <subcellularLocation>
        <location evidence="1">Cell membrane</location>
        <topology evidence="1">Multi-pass membrane protein</topology>
    </subcellularLocation>
</comment>
<name>A0ABS1CN36_9GAMM</name>
<dbReference type="InterPro" id="IPR018303">
    <property type="entry name" value="ATPase_P-typ_P_site"/>
</dbReference>
<evidence type="ECO:0000256" key="10">
    <source>
        <dbReference type="SAM" id="Phobius"/>
    </source>
</evidence>
<dbReference type="InterPro" id="IPR050510">
    <property type="entry name" value="Cation_transp_ATPase_P-type"/>
</dbReference>
<dbReference type="PROSITE" id="PS00154">
    <property type="entry name" value="ATPASE_E1_E2"/>
    <property type="match status" value="1"/>
</dbReference>
<dbReference type="SUPFAM" id="SSF81660">
    <property type="entry name" value="Metal cation-transporting ATPase, ATP-binding domain N"/>
    <property type="match status" value="1"/>
</dbReference>
<feature type="transmembrane region" description="Helical" evidence="10">
    <location>
        <begin position="251"/>
        <end position="274"/>
    </location>
</feature>
<dbReference type="InterPro" id="IPR036412">
    <property type="entry name" value="HAD-like_sf"/>
</dbReference>
<dbReference type="SMART" id="SM00831">
    <property type="entry name" value="Cation_ATPase_N"/>
    <property type="match status" value="1"/>
</dbReference>
<dbReference type="Gene3D" id="1.20.1110.10">
    <property type="entry name" value="Calcium-transporting ATPase, transmembrane domain"/>
    <property type="match status" value="1"/>
</dbReference>
<feature type="transmembrane region" description="Helical" evidence="10">
    <location>
        <begin position="762"/>
        <end position="788"/>
    </location>
</feature>
<dbReference type="SFLD" id="SFLDF00027">
    <property type="entry name" value="p-type_atpase"/>
    <property type="match status" value="1"/>
</dbReference>
<evidence type="ECO:0000256" key="3">
    <source>
        <dbReference type="ARBA" id="ARBA00022475"/>
    </source>
</evidence>
<dbReference type="InterPro" id="IPR004014">
    <property type="entry name" value="ATPase_P-typ_cation-transptr_N"/>
</dbReference>
<evidence type="ECO:0000313" key="12">
    <source>
        <dbReference type="EMBL" id="MBK1633347.1"/>
    </source>
</evidence>
<dbReference type="SFLD" id="SFLDG00002">
    <property type="entry name" value="C1.7:_P-type_atpase_like"/>
    <property type="match status" value="1"/>
</dbReference>
<feature type="transmembrane region" description="Helical" evidence="10">
    <location>
        <begin position="57"/>
        <end position="80"/>
    </location>
</feature>
<dbReference type="Pfam" id="PF00690">
    <property type="entry name" value="Cation_ATPase_N"/>
    <property type="match status" value="1"/>
</dbReference>
<protein>
    <submittedName>
        <fullName evidence="12">ATPase</fullName>
    </submittedName>
</protein>
<evidence type="ECO:0000256" key="6">
    <source>
        <dbReference type="ARBA" id="ARBA00022840"/>
    </source>
</evidence>
<dbReference type="SUPFAM" id="SSF81665">
    <property type="entry name" value="Calcium ATPase, transmembrane domain M"/>
    <property type="match status" value="1"/>
</dbReference>
<dbReference type="Gene3D" id="2.70.150.10">
    <property type="entry name" value="Calcium-transporting ATPase, cytoplasmic transduction domain A"/>
    <property type="match status" value="1"/>
</dbReference>
<dbReference type="NCBIfam" id="TIGR01494">
    <property type="entry name" value="ATPase_P-type"/>
    <property type="match status" value="2"/>
</dbReference>
<keyword evidence="5" id="KW-0547">Nucleotide-binding</keyword>
<keyword evidence="3" id="KW-1003">Cell membrane</keyword>
<evidence type="ECO:0000256" key="1">
    <source>
        <dbReference type="ARBA" id="ARBA00004651"/>
    </source>
</evidence>
<dbReference type="InterPro" id="IPR044492">
    <property type="entry name" value="P_typ_ATPase_HD_dom"/>
</dbReference>
<organism evidence="12 13">
    <name type="scientific">Thiohalocapsa halophila</name>
    <dbReference type="NCBI Taxonomy" id="69359"/>
    <lineage>
        <taxon>Bacteria</taxon>
        <taxon>Pseudomonadati</taxon>
        <taxon>Pseudomonadota</taxon>
        <taxon>Gammaproteobacteria</taxon>
        <taxon>Chromatiales</taxon>
        <taxon>Chromatiaceae</taxon>
        <taxon>Thiohalocapsa</taxon>
    </lineage>
</organism>
<gene>
    <name evidence="12" type="ORF">CKO31_21850</name>
</gene>
<evidence type="ECO:0000256" key="2">
    <source>
        <dbReference type="ARBA" id="ARBA00005675"/>
    </source>
</evidence>
<comment type="similarity">
    <text evidence="2">Belongs to the cation transport ATPase (P-type) (TC 3.A.3) family. Type IIA subfamily.</text>
</comment>
<dbReference type="Pfam" id="PF00689">
    <property type="entry name" value="Cation_ATPase_C"/>
    <property type="match status" value="1"/>
</dbReference>
<dbReference type="SFLD" id="SFLDS00003">
    <property type="entry name" value="Haloacid_Dehalogenase"/>
    <property type="match status" value="1"/>
</dbReference>
<accession>A0ABS1CN36</accession>
<dbReference type="PANTHER" id="PTHR43294">
    <property type="entry name" value="SODIUM/POTASSIUM-TRANSPORTING ATPASE SUBUNIT ALPHA"/>
    <property type="match status" value="1"/>
</dbReference>
<dbReference type="PANTHER" id="PTHR43294:SF21">
    <property type="entry name" value="CATION TRANSPORTING ATPASE"/>
    <property type="match status" value="1"/>
</dbReference>
<keyword evidence="9 10" id="KW-0472">Membrane</keyword>
<evidence type="ECO:0000256" key="8">
    <source>
        <dbReference type="ARBA" id="ARBA00022989"/>
    </source>
</evidence>
<dbReference type="PRINTS" id="PR00119">
    <property type="entry name" value="CATATPASE"/>
</dbReference>
<dbReference type="Pfam" id="PF13246">
    <property type="entry name" value="Cation_ATPase"/>
    <property type="match status" value="1"/>
</dbReference>
<dbReference type="RefSeq" id="WP_200241698.1">
    <property type="nucleotide sequence ID" value="NZ_NRRV01000080.1"/>
</dbReference>
<keyword evidence="8 10" id="KW-1133">Transmembrane helix</keyword>
<dbReference type="InterPro" id="IPR006068">
    <property type="entry name" value="ATPase_P-typ_cation-transptr_C"/>
</dbReference>
<keyword evidence="7" id="KW-1278">Translocase</keyword>
<dbReference type="InterPro" id="IPR008250">
    <property type="entry name" value="ATPase_P-typ_transduc_dom_A_sf"/>
</dbReference>